<feature type="region of interest" description="Disordered" evidence="2">
    <location>
        <begin position="395"/>
        <end position="417"/>
    </location>
</feature>
<feature type="transmembrane region" description="Helical" evidence="3">
    <location>
        <begin position="441"/>
        <end position="459"/>
    </location>
</feature>
<keyword evidence="3" id="KW-0812">Transmembrane</keyword>
<dbReference type="Gene3D" id="3.40.50.300">
    <property type="entry name" value="P-loop containing nucleotide triphosphate hydrolases"/>
    <property type="match status" value="1"/>
</dbReference>
<keyword evidence="5" id="KW-1185">Reference proteome</keyword>
<evidence type="ECO:0000256" key="3">
    <source>
        <dbReference type="SAM" id="Phobius"/>
    </source>
</evidence>
<evidence type="ECO:0000313" key="5">
    <source>
        <dbReference type="Proteomes" id="UP000095751"/>
    </source>
</evidence>
<gene>
    <name evidence="4" type="ORF">FRACYDRAFT_233608</name>
</gene>
<protein>
    <submittedName>
        <fullName evidence="4">Uncharacterized protein</fullName>
    </submittedName>
</protein>
<keyword evidence="1" id="KW-0175">Coiled coil</keyword>
<dbReference type="KEGG" id="fcy:FRACYDRAFT_233608"/>
<feature type="coiled-coil region" evidence="1">
    <location>
        <begin position="240"/>
        <end position="267"/>
    </location>
</feature>
<dbReference type="InParanoid" id="A0A1E7FZ60"/>
<dbReference type="AlphaFoldDB" id="A0A1E7FZ60"/>
<keyword evidence="3" id="KW-0472">Membrane</keyword>
<dbReference type="Proteomes" id="UP000095751">
    <property type="component" value="Unassembled WGS sequence"/>
</dbReference>
<dbReference type="EMBL" id="KV784353">
    <property type="protein sequence ID" value="OEU23437.1"/>
    <property type="molecule type" value="Genomic_DNA"/>
</dbReference>
<keyword evidence="3" id="KW-1133">Transmembrane helix</keyword>
<evidence type="ECO:0000256" key="2">
    <source>
        <dbReference type="SAM" id="MobiDB-lite"/>
    </source>
</evidence>
<accession>A0A1E7FZ60</accession>
<sequence length="477" mass="53747">MDDEHEHEHEKDDAIILPTSRPLLIFNHNPKAGGGSVLKIIRGFKINEIKCKVALRNKYTGKINPSGCKSNQWDHISSISSSSTSSLNNTFINNGEFSRTTHQDKDRGYIIGTIREPCSQYVSLWSFGSLGHGQFRNQILPDTELYGTSPPYFNTTDDIQRFHKWMNHTLVIAEIGRRVNVSYGSDDENDSDNVANIANVDLDSSNDNIVNNVDCWVVVENFQQTLFECLNRYEDQGGYVDWTSETLSQLKDEVEEEKQKQKQIEVNSHHHYHHHLRGRSRELRYYTVTKDDPLGDPRSKHHASCGVFFAQNDDLVQQVMSPKSESFIYKQFGYDGCCNPGSSYLGSPSSFTLTSTTTNKSTGIHISLKSIEARKVWKKVPLATTTTTTTTISLSSFGSNNTESTDGSSSLSSRTTTTTMDPSFIPSMSSIFKHDTTTSSIFFSLLLAGGFSIMIYRFISKKKRTSLLRQINEQTNE</sequence>
<organism evidence="4 5">
    <name type="scientific">Fragilariopsis cylindrus CCMP1102</name>
    <dbReference type="NCBI Taxonomy" id="635003"/>
    <lineage>
        <taxon>Eukaryota</taxon>
        <taxon>Sar</taxon>
        <taxon>Stramenopiles</taxon>
        <taxon>Ochrophyta</taxon>
        <taxon>Bacillariophyta</taxon>
        <taxon>Bacillariophyceae</taxon>
        <taxon>Bacillariophycidae</taxon>
        <taxon>Bacillariales</taxon>
        <taxon>Bacillariaceae</taxon>
        <taxon>Fragilariopsis</taxon>
    </lineage>
</organism>
<evidence type="ECO:0000313" key="4">
    <source>
        <dbReference type="EMBL" id="OEU23437.1"/>
    </source>
</evidence>
<dbReference type="InterPro" id="IPR027417">
    <property type="entry name" value="P-loop_NTPase"/>
</dbReference>
<reference evidence="4 5" key="1">
    <citation type="submission" date="2016-09" db="EMBL/GenBank/DDBJ databases">
        <title>Extensive genetic diversity and differential bi-allelic expression allows diatom success in the polar Southern Ocean.</title>
        <authorList>
            <consortium name="DOE Joint Genome Institute"/>
            <person name="Mock T."/>
            <person name="Otillar R.P."/>
            <person name="Strauss J."/>
            <person name="Dupont C."/>
            <person name="Frickenhaus S."/>
            <person name="Maumus F."/>
            <person name="Mcmullan M."/>
            <person name="Sanges R."/>
            <person name="Schmutz J."/>
            <person name="Toseland A."/>
            <person name="Valas R."/>
            <person name="Veluchamy A."/>
            <person name="Ward B.J."/>
            <person name="Allen A."/>
            <person name="Barry K."/>
            <person name="Falciatore A."/>
            <person name="Ferrante M."/>
            <person name="Fortunato A.E."/>
            <person name="Gloeckner G."/>
            <person name="Gruber A."/>
            <person name="Hipkin R."/>
            <person name="Janech M."/>
            <person name="Kroth P."/>
            <person name="Leese F."/>
            <person name="Lindquist E."/>
            <person name="Lyon B.R."/>
            <person name="Martin J."/>
            <person name="Mayer C."/>
            <person name="Parker M."/>
            <person name="Quesneville H."/>
            <person name="Raymond J."/>
            <person name="Uhlig C."/>
            <person name="Valentin K.U."/>
            <person name="Worden A.Z."/>
            <person name="Armbrust E.V."/>
            <person name="Bowler C."/>
            <person name="Green B."/>
            <person name="Moulton V."/>
            <person name="Van Oosterhout C."/>
            <person name="Grigoriev I."/>
        </authorList>
    </citation>
    <scope>NUCLEOTIDE SEQUENCE [LARGE SCALE GENOMIC DNA]</scope>
    <source>
        <strain evidence="4 5">CCMP1102</strain>
    </source>
</reference>
<name>A0A1E7FZ60_9STRA</name>
<feature type="compositionally biased region" description="Low complexity" evidence="2">
    <location>
        <begin position="402"/>
        <end position="417"/>
    </location>
</feature>
<evidence type="ECO:0000256" key="1">
    <source>
        <dbReference type="SAM" id="Coils"/>
    </source>
</evidence>
<proteinExistence type="predicted"/>
<dbReference type="OrthoDB" id="431551at2759"/>